<dbReference type="eggNOG" id="COG1372">
    <property type="taxonomic scope" value="Bacteria"/>
</dbReference>
<dbReference type="NCBIfam" id="TIGR01643">
    <property type="entry name" value="YD_repeat_2x"/>
    <property type="match status" value="15"/>
</dbReference>
<dbReference type="InterPro" id="IPR030934">
    <property type="entry name" value="Intein_C"/>
</dbReference>
<dbReference type="InterPro" id="IPR036844">
    <property type="entry name" value="Hint_dom_sf"/>
</dbReference>
<dbReference type="InterPro" id="IPR031325">
    <property type="entry name" value="RHS_repeat"/>
</dbReference>
<dbReference type="STRING" id="349521.HCH_02073"/>
<organism evidence="4 5">
    <name type="scientific">Hahella chejuensis (strain KCTC 2396)</name>
    <dbReference type="NCBI Taxonomy" id="349521"/>
    <lineage>
        <taxon>Bacteria</taxon>
        <taxon>Pseudomonadati</taxon>
        <taxon>Pseudomonadota</taxon>
        <taxon>Gammaproteobacteria</taxon>
        <taxon>Oceanospirillales</taxon>
        <taxon>Hahellaceae</taxon>
        <taxon>Hahella</taxon>
    </lineage>
</organism>
<dbReference type="Gene3D" id="2.180.10.10">
    <property type="entry name" value="RHS repeat-associated core"/>
    <property type="match status" value="5"/>
</dbReference>
<dbReference type="PROSITE" id="PS50817">
    <property type="entry name" value="INTEIN_N_TER"/>
    <property type="match status" value="1"/>
</dbReference>
<keyword evidence="2" id="KW-0732">Signal</keyword>
<dbReference type="GO" id="GO:0016539">
    <property type="term" value="P:intein-mediated protein splicing"/>
    <property type="evidence" value="ECO:0007669"/>
    <property type="project" value="InterPro"/>
</dbReference>
<dbReference type="Gene3D" id="2.60.40.10">
    <property type="entry name" value="Immunoglobulins"/>
    <property type="match status" value="11"/>
</dbReference>
<dbReference type="InterPro" id="IPR006141">
    <property type="entry name" value="Intein_N"/>
</dbReference>
<dbReference type="KEGG" id="hch:HCH_02073"/>
<dbReference type="EMBL" id="CP000155">
    <property type="protein sequence ID" value="ABC28904.1"/>
    <property type="molecule type" value="Genomic_DNA"/>
</dbReference>
<keyword evidence="5" id="KW-1185">Reference proteome</keyword>
<dbReference type="SUPFAM" id="SSF69318">
    <property type="entry name" value="Integrin alpha N-terminal domain"/>
    <property type="match status" value="1"/>
</dbReference>
<dbReference type="NCBIfam" id="TIGR03696">
    <property type="entry name" value="Rhs_assc_core"/>
    <property type="match status" value="1"/>
</dbReference>
<reference evidence="4 5" key="1">
    <citation type="journal article" date="2005" name="Nucleic Acids Res.">
        <title>Genomic blueprint of Hahella chejuensis, a marine microbe producing an algicidal agent.</title>
        <authorList>
            <person name="Jeong H."/>
            <person name="Yim J.H."/>
            <person name="Lee C."/>
            <person name="Choi S.-H."/>
            <person name="Park Y.K."/>
            <person name="Yoon S.H."/>
            <person name="Hur C.-G."/>
            <person name="Kang H.-Y."/>
            <person name="Kim D."/>
            <person name="Lee H.H."/>
            <person name="Park K.H."/>
            <person name="Park S.-H."/>
            <person name="Park H.-S."/>
            <person name="Lee H.K."/>
            <person name="Oh T.K."/>
            <person name="Kim J.F."/>
        </authorList>
    </citation>
    <scope>NUCLEOTIDE SEQUENCE [LARGE SCALE GENOMIC DNA]</scope>
    <source>
        <strain evidence="4 5">KCTC 2396</strain>
    </source>
</reference>
<evidence type="ECO:0000256" key="1">
    <source>
        <dbReference type="ARBA" id="ARBA00022737"/>
    </source>
</evidence>
<dbReference type="PANTHER" id="PTHR32305">
    <property type="match status" value="1"/>
</dbReference>
<dbReference type="Gene3D" id="2.170.16.10">
    <property type="entry name" value="Hedgehog/Intein (Hint) domain"/>
    <property type="match status" value="1"/>
</dbReference>
<dbReference type="eggNOG" id="COG3209">
    <property type="taxonomic scope" value="Bacteria"/>
</dbReference>
<dbReference type="Pfam" id="PF05593">
    <property type="entry name" value="RHS_repeat"/>
    <property type="match status" value="9"/>
</dbReference>
<sequence length="3976" mass="431816">MTKYVASFLSTVILGLFSFQVSAKDFGPAQRYNALVFDVFDALSSDVEGRLAVGGDITLNNYSVGDKLNASEAGDVLIAGGDIKFPSGRVYYGNVIAGGSVKDIGDAVQHGMAQGAKIKGGATPSVDFSSAQAYLEQLSQDLSKLKANGKVESKWGGLYLTAACDSNLQVFQLSGAQVFPAHTFEVDLSCAPADATYIFNIDGQQTGMSGMSLQSLANVADKVVFNFYEAYVLELESIGVEGSVLAPKAEVVNPQGVLRGHLFAKAWYGEMQINWVPFTGRLPESTPPKPEQCQLYPITFDYGSLPSRVGETVILYPGMDQGNFIWLSWTGSVKQSDLVNSLTSANADTYINPHDAQDRILNRMDWISAAPGVKNSKAVRTAMNGLLNKEIIVPVWGDLQGGGANRIYQAAAFAKIAITGYKLNGKGYLTFKYLGEENCGEATVEPPVAQDQDVSTKEDQPIDFTLKATGEFTSEAEFVIIQAPQHGSIAQQGEAITYTPNADFHGQDSLRFKLVDGDVESNEATVNIAVVPVNDAPSANDQALTVAEDQTLAIVLTAQDNDTETLTFTLVSQPVNGVLTGDAPTLTYTPKANFHGDDAFIFTVSDGQGQSEQATISITVTPVNDLPVAQSLELALDEDAFIDLTLQGADIDSDSLTFSVLEGPAHGTLSGEAPALRYTPSANFNGVDSFTYRVNDGLADSAVAIVTLTVRPVSDAPVLTGEPLTVTPEGLAYTYAANATDPDGDALAFHLDQAPQGMTIDAASGQISWTPPQDYVQSVKELNSQCYVTHIGDVSTDSNGSTTSAQVNHPDLRLGAIALEAGADHAYQVSVALSNRGLADVSAPVDVSFYVGAPENGDLLGTQRLTHLASGETARLSLGVYDYLLTDDIYVTMAVSQVVEECDIRNNQARAALVSLRVSDASDLSDTRLFAINVEDRNAGPVITSDAELQHQGGQTLNFQVKTTDADIGDAHHFTLVSGPEGLSIDPRTGRLIANIGDLAAGDYQIVVEVEDLRGATTQQTLTLSIAKNLPPQIVSSPVLTASTTLQYAYDVEATDPNEGDKLTYTLVNQPAGMSIQPKSGLIAWLGDERYVDNRADDNGYCAADPQDLRTLDPVIKWSWPLDGESIPHDEYNQVMHTPLAVPLYDTNGDGKLNDKDDIAIIFQSFRKSGYQNAGFLRAIWAKDGTHIWTSESVRPYPLRSMAAADLDGDGTTEIVIIDITEKLSVVSHEGELEWQADTLEQAQWGGPSIADLDQDGSPDIILGRALYDNQGNLKWLGKARFGVNPQGENASGPLTYAADIDLDGDMELIAGPTIYDHTGKRIITNGEGTSALGNFDSDDFPEIVNVYDGYLSLYNHDGSVIWKDKKIEGGGRGGPPVLADLDGDGVPEIGVAGKTRYGVYNANGDVVWSQPTRDQSSGVTASSAFDFNDDGRMEIVYGDEYYLRVYDGVSGDVIYEIENVSVTAHEYPVIADIDHDDHAEIIAVSNSFFDVTNKGLHVIEDATDSWVGTRSIWNQHAYNVNNINNDLSVPVHPTKSWLDHNSFRANVFPDQPGVGQADLTVYGLRLDGGAISVTVKNRGRKPVNTAFNVNLYHLAPGGDKELLGSQSIAKLSASEALNLNFPANIDGLTGDLLAEVITDGSFPECLTNNNRVYAAIIRASVSDEAGLSDSQVYALSLQKENSAPAIVSATIIEATAGVYTDMQVSVQDVDSGDSHTFELIDPPGNVSIGRYSGLLKVKNPIEGSYSFRVRATDLSGAKAEQVVSLVVSSPDNLAPEFTSTPVTSAKHGFKYEYQAQAVDPEGDEVIYVLSRKQDGMTIDSHTGLVQWTPEERHIGVKSAEISAIDAKGAVRKQYFVIDVNWGYLLNHAPRIVSSPNGSVYVGQQYEYQVVVDDADSDTEFDYRLLASEEGMTISDTGLFTWRPSAEWAGKTARAEIEVHDRKGGYATQSLNLPVNQGANHAPAITSAPPLSAAANDSYVYVIRVVDQDGDAVSLSLSQSPNGMTLADGVITWTPSLAQAGQAHEVILRAEDARGAAFVQTFGVVVNDPLAPNTAPVIDSIPNSPARIGVEYIYQVTARDADGDTLTYQLENAPDGMAINDLGAIRWMASAEQQGQYQITVIVSDNRARAVQRFTLQAVAANDANAYPVIVSRPFDQASVDREYSYQIQATDADGDALSYGLMSGPVGMSVAADGALRWTPGADQVGIQDVVVYAEDGAGRSLQSYSINVTQKVKPLTATVVVSPEFVNPGDTLSINVFVDGGQSAPTIALWLDGVETAMGDFGQVVVNAETIGVHTIEVGVTDGVDTVIETARYAVRDAADENAPLVSLSAPTQDAIITAPTDVIGSVQDGNLALYKVMLSPRGQQAWQVIAQGGENVSEAKIATFDPTLLLNGQYDVVLYAEDVNGLSATANTVIAVEGDLKVGNFSITLEDLNIPVAGLPVRVTRTYDSRRRSEALDFGYGWSLGYQDVKIEESRTLGGLWALNQYKRGPFSLILDFCVEPLGAPTVTVTLPDGDVERFEVSASPRCNTYTAMEDVELAFKPVGDTASTLEALDDASGRYVNGKLVDNDTFSRALDPSRYLLTTQAGYKYYLKQGVGIEKVVDPNGHTLTYTNDGIFHSSGKAVRFTRDSQGRIVSMTDPNGSELTYTYDFNGDLEVSTDPMAAQTSYTYNRSHGLLDIIDPLGRTIVKNIYDDAGRLMAQEDSEGHRTEFDHDIEGRQSVVTDRNGNTTFLYYDDRGNVTSKVDAEGHTWSYAYDDHGNQLSETNPLGYVSSATFDERNNQLTQTDELGNTASFTYNTRGQELTITDASGDAFTNVYDSIGNLLSVTDPLGNVAENTLNRDGLVEKTKDALGNETQYTYDKDGNKLTEVNALEQRTIYTYDDNGNVLSETRKRTVDGVKVDETTRYVYDARNRVIETQYADGSSTQTEYDLAGNQIVTIDMQGRRTDYEYDVYGRLLATTYPDGTSESKTYDVEGNVLTETDRLGRVTGFTYDKLNRVVRTELADGSFSSVTYDAAGQVESETDSKGNVTHYEYDAAGRRTAVINALNQRHSFVYDADGNLISETDANGHTTTYEYNILDQRVKTLFHDGSSLQETFDALGRRLSSIDQAGRVTQYAYDKLGRLIAVTDALNNVTSFTYDQAGNKLTQKDAEGRTTRWTYDAMGRVLTRTLPMGQMESFSYDIAGRLLSHTDFNGQTTAYTYDVNDQVSRIDYADGEVETFTYNAIGARLTATNSLGTTSYQYDALNRLVEESQPNGAVLSYSYDKAGNKTSATVTYQGKTETTTYLYDTLNRLSKVIDPQGGETLYAYDAVGNRESVTQANGQTTAYVYDALNRLTRQTTADEADNVIADYRYTLHSTGRREQIEELHNGRVSTYTYDALYRLTHDAISDPVNGDYSAEYRFDNVGNRTYSIIDGVHTAYSYDDNDRLTQQGGVTYAYDANGNTLTETEDGLVTARYTYSAKNKLLAVTKAGETTSFGYNPDGIRTWKAASGATTDFIVDQNRDYAQVLQEVVNGANQVSYVYGDDLLSQARAGDVSYYVYDGQGSVRSLTNQTGVQTDNYHYDAFGILLHSEGDTPNSYLYTGEQYDASLDQYYLRARYYDQNQGRFTQMDTWMGLNSDPVTLHKYLYANADPISYVDPTGNFSIGSIMTAVNVVGTLSSVAQTSYNVFKIATGEGEFDAKAVGTEILLTMLGGSAGKLLKMLPKSVKEKMKNTFDGVACFFNSFPEGTMVHTENGLVPIEKVKIGDKVLAFSEETKRFEYEEVTHLIQNDASYDFVIIELETGEVVEATPEHPFYSDLHWKLASELKAGDQLLLAEGVSSIRNVSRELRQEKVFNITVDNLHTFFVGKDGVLVHNANQNNACKFRGIKAKGFDFEHILNNHSVRGAVAKVRGPKNDVFPPNMSDKEIINAVKRAWKERRLHKVQEGGVDLQGVKLADRMIYVGVDPNTGIKIKMVINRNTKIVETAFPQ</sequence>
<dbReference type="InterPro" id="IPR006530">
    <property type="entry name" value="YD"/>
</dbReference>
<feature type="signal peptide" evidence="2">
    <location>
        <begin position="1"/>
        <end position="23"/>
    </location>
</feature>
<feature type="domain" description="Hint" evidence="3">
    <location>
        <begin position="3728"/>
        <end position="3823"/>
    </location>
</feature>
<dbReference type="NCBIfam" id="TIGR04215">
    <property type="entry name" value="choice_anch_A"/>
    <property type="match status" value="1"/>
</dbReference>
<dbReference type="HOGENOM" id="CLU_224243_0_0_6"/>
<evidence type="ECO:0000256" key="2">
    <source>
        <dbReference type="SAM" id="SignalP"/>
    </source>
</evidence>
<dbReference type="InterPro" id="IPR050708">
    <property type="entry name" value="T6SS_VgrG/RHS"/>
</dbReference>
<dbReference type="InterPro" id="IPR022385">
    <property type="entry name" value="Rhs_assc_core"/>
</dbReference>
<dbReference type="Pfam" id="PF25023">
    <property type="entry name" value="TEN_YD-shell"/>
    <property type="match status" value="2"/>
</dbReference>
<dbReference type="SUPFAM" id="SSF51294">
    <property type="entry name" value="Hedgehog/intein (Hint) domain"/>
    <property type="match status" value="1"/>
</dbReference>
<dbReference type="GO" id="GO:0016020">
    <property type="term" value="C:membrane"/>
    <property type="evidence" value="ECO:0007669"/>
    <property type="project" value="InterPro"/>
</dbReference>
<dbReference type="OrthoDB" id="6113780at2"/>
<evidence type="ECO:0000259" key="3">
    <source>
        <dbReference type="SMART" id="SM00306"/>
    </source>
</evidence>
<dbReference type="SMART" id="SM00306">
    <property type="entry name" value="HintN"/>
    <property type="match status" value="1"/>
</dbReference>
<dbReference type="InterPro" id="IPR056823">
    <property type="entry name" value="TEN-like_YD-shell"/>
</dbReference>
<feature type="chain" id="PRO_5004215131" evidence="2">
    <location>
        <begin position="24"/>
        <end position="3976"/>
    </location>
</feature>
<dbReference type="InterPro" id="IPR026588">
    <property type="entry name" value="Choice_anch_A"/>
</dbReference>
<name>Q2SKC0_HAHCH</name>
<dbReference type="Pfam" id="PF20597">
    <property type="entry name" value="pAdhesive_15"/>
    <property type="match status" value="1"/>
</dbReference>
<accession>Q2SKC0</accession>
<dbReference type="PANTHER" id="PTHR32305:SF15">
    <property type="entry name" value="PROTEIN RHSA-RELATED"/>
    <property type="match status" value="1"/>
</dbReference>
<dbReference type="Gene3D" id="2.60.40.3440">
    <property type="match status" value="3"/>
</dbReference>
<proteinExistence type="predicted"/>
<evidence type="ECO:0000313" key="4">
    <source>
        <dbReference type="EMBL" id="ABC28904.1"/>
    </source>
</evidence>
<dbReference type="GO" id="GO:0005509">
    <property type="term" value="F:calcium ion binding"/>
    <property type="evidence" value="ECO:0007669"/>
    <property type="project" value="InterPro"/>
</dbReference>
<dbReference type="PROSITE" id="PS50818">
    <property type="entry name" value="INTEIN_C_TER"/>
    <property type="match status" value="1"/>
</dbReference>
<dbReference type="SUPFAM" id="SSF49313">
    <property type="entry name" value="Cadherin-like"/>
    <property type="match status" value="7"/>
</dbReference>
<evidence type="ECO:0000313" key="5">
    <source>
        <dbReference type="Proteomes" id="UP000000238"/>
    </source>
</evidence>
<dbReference type="Proteomes" id="UP000000238">
    <property type="component" value="Chromosome"/>
</dbReference>
<keyword evidence="1" id="KW-0677">Repeat</keyword>
<dbReference type="Pfam" id="PF17963">
    <property type="entry name" value="Big_9"/>
    <property type="match status" value="3"/>
</dbReference>
<dbReference type="CDD" id="cd00081">
    <property type="entry name" value="Hint"/>
    <property type="match status" value="1"/>
</dbReference>
<dbReference type="GO" id="GO:0004519">
    <property type="term" value="F:endonuclease activity"/>
    <property type="evidence" value="ECO:0007669"/>
    <property type="project" value="InterPro"/>
</dbReference>
<dbReference type="SUPFAM" id="SSF69304">
    <property type="entry name" value="Tricorn protease N-terminal domain"/>
    <property type="match status" value="2"/>
</dbReference>
<dbReference type="Pfam" id="PF05345">
    <property type="entry name" value="He_PIG"/>
    <property type="match status" value="5"/>
</dbReference>
<dbReference type="NCBIfam" id="TIGR01443">
    <property type="entry name" value="intein_Cterm"/>
    <property type="match status" value="1"/>
</dbReference>
<protein>
    <submittedName>
        <fullName evidence="4">Rhs family protein</fullName>
    </submittedName>
</protein>
<dbReference type="InterPro" id="IPR013783">
    <property type="entry name" value="Ig-like_fold"/>
</dbReference>
<dbReference type="NCBIfam" id="NF012211">
    <property type="entry name" value="tand_rpt_95"/>
    <property type="match status" value="3"/>
</dbReference>
<dbReference type="InterPro" id="IPR003587">
    <property type="entry name" value="Hint_dom_N"/>
</dbReference>
<dbReference type="CDD" id="cd11304">
    <property type="entry name" value="Cadherin_repeat"/>
    <property type="match status" value="1"/>
</dbReference>
<dbReference type="Pfam" id="PF07591">
    <property type="entry name" value="PT-HINT"/>
    <property type="match status" value="1"/>
</dbReference>
<dbReference type="InterPro" id="IPR028994">
    <property type="entry name" value="Integrin_alpha_N"/>
</dbReference>
<dbReference type="RefSeq" id="WP_011395975.1">
    <property type="nucleotide sequence ID" value="NC_007645.1"/>
</dbReference>
<gene>
    <name evidence="4" type="ordered locus">HCH_02073</name>
</gene>
<dbReference type="InterPro" id="IPR015919">
    <property type="entry name" value="Cadherin-like_sf"/>
</dbReference>